<dbReference type="SUPFAM" id="SSF46785">
    <property type="entry name" value="Winged helix' DNA-binding domain"/>
    <property type="match status" value="1"/>
</dbReference>
<evidence type="ECO:0000256" key="3">
    <source>
        <dbReference type="ARBA" id="ARBA00022679"/>
    </source>
</evidence>
<comment type="catalytic activity">
    <reaction evidence="8">
        <text>(E)-caffeate + S-adenosyl-L-methionine = (E)-ferulate + S-adenosyl-L-homocysteine + H(+)</text>
        <dbReference type="Rhea" id="RHEA:20225"/>
        <dbReference type="ChEBI" id="CHEBI:15378"/>
        <dbReference type="ChEBI" id="CHEBI:29749"/>
        <dbReference type="ChEBI" id="CHEBI:57770"/>
        <dbReference type="ChEBI" id="CHEBI:57856"/>
        <dbReference type="ChEBI" id="CHEBI:59789"/>
        <dbReference type="EC" id="2.1.1.68"/>
    </reaction>
</comment>
<feature type="domain" description="O-methyltransferase dimerisation" evidence="11">
    <location>
        <begin position="24"/>
        <end position="117"/>
    </location>
</feature>
<evidence type="ECO:0000256" key="8">
    <source>
        <dbReference type="ARBA" id="ARBA00051840"/>
    </source>
</evidence>
<dbReference type="EC" id="2.1.1.68" evidence="6"/>
<reference evidence="12" key="1">
    <citation type="submission" date="2017-07" db="EMBL/GenBank/DDBJ databases">
        <title>RNA-Seq based survey of genes potentially involved in biosynthesis of#profiling secondary metabolites in the genus Hypericum.</title>
        <authorList>
            <person name="Czerankova O."/>
            <person name="Sotak M."/>
            <person name="Nigutova K."/>
            <person name="Baumlein H."/>
            <person name="Altchmied L."/>
            <person name="Cellarova E."/>
        </authorList>
    </citation>
    <scope>NUCLEOTIDE SEQUENCE</scope>
    <source>
        <tissue evidence="12">Leaves</tissue>
    </source>
</reference>
<keyword evidence="3 12" id="KW-0808">Transferase</keyword>
<dbReference type="GO" id="GO:0009809">
    <property type="term" value="P:lignin biosynthetic process"/>
    <property type="evidence" value="ECO:0007669"/>
    <property type="project" value="UniProtKB-KW"/>
</dbReference>
<comment type="pathway">
    <text evidence="1">Aromatic compound metabolism; phenylpropanoid biosynthesis.</text>
</comment>
<dbReference type="InterPro" id="IPR012967">
    <property type="entry name" value="COMT_dimerisation"/>
</dbReference>
<dbReference type="Gene3D" id="3.40.50.150">
    <property type="entry name" value="Vaccinia Virus protein VP39"/>
    <property type="match status" value="1"/>
</dbReference>
<dbReference type="PROSITE" id="PS51683">
    <property type="entry name" value="SAM_OMT_II"/>
    <property type="match status" value="1"/>
</dbReference>
<dbReference type="PIRSF" id="PIRSF005739">
    <property type="entry name" value="O-mtase"/>
    <property type="match status" value="1"/>
</dbReference>
<dbReference type="GO" id="GO:0047763">
    <property type="term" value="F:caffeate O-methyltransferase activity"/>
    <property type="evidence" value="ECO:0007669"/>
    <property type="project" value="UniProtKB-EC"/>
</dbReference>
<dbReference type="InterPro" id="IPR029063">
    <property type="entry name" value="SAM-dependent_MTases_sf"/>
</dbReference>
<evidence type="ECO:0000256" key="4">
    <source>
        <dbReference type="ARBA" id="ARBA00022691"/>
    </source>
</evidence>
<dbReference type="InterPro" id="IPR016461">
    <property type="entry name" value="COMT-like"/>
</dbReference>
<evidence type="ECO:0000259" key="10">
    <source>
        <dbReference type="Pfam" id="PF00891"/>
    </source>
</evidence>
<dbReference type="Pfam" id="PF00891">
    <property type="entry name" value="Methyltransf_2"/>
    <property type="match status" value="1"/>
</dbReference>
<evidence type="ECO:0000256" key="2">
    <source>
        <dbReference type="ARBA" id="ARBA00022603"/>
    </source>
</evidence>
<keyword evidence="5" id="KW-0438">Lignin biosynthesis</keyword>
<sequence>MSSTSETQLTPTQVSDEDANLLAMQLASASVPAMVLKAAIELDLLEIIAKAGPGAFVSPSEIASQLPTKNPDAAVLLDRILRLLASYSIVTCSVRSSPDGKVERLYALGPVCKYLTKNEDGVSLAAFALLIQDKVLVDTWYQLKDVVLEGGIPFNKAHGMSSFEYHTKDLRYNKVFNNAMNAHSTVIMKKLLETYDGFTGIKSVVDVGGGIGASLNMIISKYPSIKGINFDLPHVIMDAPSYTGVKHVGGDMFANVPKGDAIFMKWICHDWNDERCLTFLKNCYDALPVDGKMIVVECILPKVPENSLANKQVFHLDLLMMAINPGSKERTEKEFEALAMGAGFQDFQVICCVSGFHVMEFLKKP</sequence>
<evidence type="ECO:0000256" key="5">
    <source>
        <dbReference type="ARBA" id="ARBA00022733"/>
    </source>
</evidence>
<evidence type="ECO:0000256" key="7">
    <source>
        <dbReference type="ARBA" id="ARBA00045231"/>
    </source>
</evidence>
<dbReference type="InterPro" id="IPR036390">
    <property type="entry name" value="WH_DNA-bd_sf"/>
</dbReference>
<dbReference type="FunFam" id="3.40.50.150:FF:000061">
    <property type="entry name" value="Caffeic acid O-methyltransferase"/>
    <property type="match status" value="1"/>
</dbReference>
<keyword evidence="2 12" id="KW-0489">Methyltransferase</keyword>
<proteinExistence type="predicted"/>
<comment type="function">
    <text evidence="7">Catalyzes the conversion of caffeic acid to ferulic acid and of 5-hydroxyferulic acid to sinapic acid. The resulting products may subsequently be converted to the corresponding alcohols that are incorporated into lignins.</text>
</comment>
<dbReference type="AlphaFoldDB" id="A0A224X486"/>
<dbReference type="Gene3D" id="1.10.10.10">
    <property type="entry name" value="Winged helix-like DNA-binding domain superfamily/Winged helix DNA-binding domain"/>
    <property type="match status" value="1"/>
</dbReference>
<evidence type="ECO:0000313" key="12">
    <source>
        <dbReference type="EMBL" id="JAW07325.1"/>
    </source>
</evidence>
<dbReference type="PANTHER" id="PTHR11746">
    <property type="entry name" value="O-METHYLTRANSFERASE"/>
    <property type="match status" value="1"/>
</dbReference>
<evidence type="ECO:0000259" key="11">
    <source>
        <dbReference type="Pfam" id="PF08100"/>
    </source>
</evidence>
<evidence type="ECO:0000256" key="9">
    <source>
        <dbReference type="PIRSR" id="PIRSR005739-1"/>
    </source>
</evidence>
<organism evidence="12">
    <name type="scientific">Hypericum androsaemum</name>
    <name type="common">Tutsan</name>
    <dbReference type="NCBI Taxonomy" id="140968"/>
    <lineage>
        <taxon>Eukaryota</taxon>
        <taxon>Viridiplantae</taxon>
        <taxon>Streptophyta</taxon>
        <taxon>Embryophyta</taxon>
        <taxon>Tracheophyta</taxon>
        <taxon>Spermatophyta</taxon>
        <taxon>Magnoliopsida</taxon>
        <taxon>eudicotyledons</taxon>
        <taxon>Gunneridae</taxon>
        <taxon>Pentapetalae</taxon>
        <taxon>rosids</taxon>
        <taxon>fabids</taxon>
        <taxon>Malpighiales</taxon>
        <taxon>Hypericaceae</taxon>
        <taxon>Hypericeae</taxon>
        <taxon>Hypericum</taxon>
    </lineage>
</organism>
<keyword evidence="4" id="KW-0949">S-adenosyl-L-methionine</keyword>
<protein>
    <recommendedName>
        <fullName evidence="6">caffeate O-methyltransferase</fullName>
        <ecNumber evidence="6">2.1.1.68</ecNumber>
    </recommendedName>
</protein>
<dbReference type="Pfam" id="PF08100">
    <property type="entry name" value="Dimerisation"/>
    <property type="match status" value="1"/>
</dbReference>
<accession>A0A224X486</accession>
<dbReference type="GO" id="GO:0046983">
    <property type="term" value="F:protein dimerization activity"/>
    <property type="evidence" value="ECO:0007669"/>
    <property type="project" value="InterPro"/>
</dbReference>
<dbReference type="SUPFAM" id="SSF53335">
    <property type="entry name" value="S-adenosyl-L-methionine-dependent methyltransferases"/>
    <property type="match status" value="1"/>
</dbReference>
<evidence type="ECO:0000256" key="1">
    <source>
        <dbReference type="ARBA" id="ARBA00004928"/>
    </source>
</evidence>
<feature type="active site" description="Proton acceptor" evidence="9">
    <location>
        <position position="269"/>
    </location>
</feature>
<feature type="domain" description="O-methyltransferase C-terminal" evidence="10">
    <location>
        <begin position="140"/>
        <end position="345"/>
    </location>
</feature>
<dbReference type="GO" id="GO:0032259">
    <property type="term" value="P:methylation"/>
    <property type="evidence" value="ECO:0007669"/>
    <property type="project" value="UniProtKB-KW"/>
</dbReference>
<dbReference type="FunFam" id="1.10.10.10:FF:000357">
    <property type="entry name" value="Caffeic acid 3-O-methyltransferase"/>
    <property type="match status" value="1"/>
</dbReference>
<dbReference type="InterPro" id="IPR001077">
    <property type="entry name" value="COMT_C"/>
</dbReference>
<evidence type="ECO:0000256" key="6">
    <source>
        <dbReference type="ARBA" id="ARBA00039011"/>
    </source>
</evidence>
<dbReference type="EMBL" id="GFSJ01000023">
    <property type="protein sequence ID" value="JAW07325.1"/>
    <property type="molecule type" value="Transcribed_RNA"/>
</dbReference>
<dbReference type="InterPro" id="IPR036388">
    <property type="entry name" value="WH-like_DNA-bd_sf"/>
</dbReference>
<name>A0A224X486_HYPAN</name>